<dbReference type="Pfam" id="PF12833">
    <property type="entry name" value="HTH_18"/>
    <property type="match status" value="1"/>
</dbReference>
<dbReference type="PANTHER" id="PTHR47894">
    <property type="entry name" value="HTH-TYPE TRANSCRIPTIONAL REGULATOR GADX"/>
    <property type="match status" value="1"/>
</dbReference>
<dbReference type="GO" id="GO:0003700">
    <property type="term" value="F:DNA-binding transcription factor activity"/>
    <property type="evidence" value="ECO:0007669"/>
    <property type="project" value="InterPro"/>
</dbReference>
<reference evidence="5 6" key="1">
    <citation type="journal article" date="2019" name="Sci. Rep.">
        <title>Extended insight into the Mycobacterium chelonae-abscessus complex through whole genome sequencing of Mycobacterium salmoniphilum outbreak and Mycobacterium salmoniphilum-like strains.</title>
        <authorList>
            <person name="Behra P.R.K."/>
            <person name="Das S."/>
            <person name="Pettersson B.M.F."/>
            <person name="Shirreff L."/>
            <person name="DuCote T."/>
            <person name="Jacobsson K.G."/>
            <person name="Ennis D.G."/>
            <person name="Kirsebom L.A."/>
        </authorList>
    </citation>
    <scope>NUCLEOTIDE SEQUENCE [LARGE SCALE GENOMIC DNA]</scope>
    <source>
        <strain evidence="5 6">CCUG 60884</strain>
    </source>
</reference>
<dbReference type="PRINTS" id="PR00032">
    <property type="entry name" value="HTHARAC"/>
</dbReference>
<dbReference type="Proteomes" id="UP000294604">
    <property type="component" value="Unassembled WGS sequence"/>
</dbReference>
<dbReference type="PROSITE" id="PS01124">
    <property type="entry name" value="HTH_ARAC_FAMILY_2"/>
    <property type="match status" value="1"/>
</dbReference>
<accession>A0A4R8SRQ2</accession>
<dbReference type="SUPFAM" id="SSF46689">
    <property type="entry name" value="Homeodomain-like"/>
    <property type="match status" value="1"/>
</dbReference>
<dbReference type="InterPro" id="IPR020449">
    <property type="entry name" value="Tscrpt_reg_AraC-type_HTH"/>
</dbReference>
<dbReference type="PANTHER" id="PTHR47894:SF4">
    <property type="entry name" value="HTH-TYPE TRANSCRIPTIONAL REGULATOR GADX"/>
    <property type="match status" value="1"/>
</dbReference>
<dbReference type="STRING" id="404941.GCA_002013645_01861"/>
<dbReference type="AlphaFoldDB" id="A0A4R8SRQ2"/>
<name>A0A4R8SRQ2_9MYCO</name>
<evidence type="ECO:0000256" key="2">
    <source>
        <dbReference type="ARBA" id="ARBA00023125"/>
    </source>
</evidence>
<evidence type="ECO:0000313" key="5">
    <source>
        <dbReference type="EMBL" id="TEA02460.1"/>
    </source>
</evidence>
<proteinExistence type="predicted"/>
<sequence length="337" mass="37161">MEQLSIPPRWGTLVAELAQRQGMDAAKMLMNVQVSPRFLAGEPATVGPEQIRTVIRETLARTADLSFGSSPEPIPPETLQILMFSLATSETVGAAFARWVVFRDAMPLVPNMTVARSRDLATVAIEVSTLRLPDATVTEWILAGMVRMWSWLTMRSIHLDRICLPQARPAGRSNHSNILKAPIEFDSGSAAIILDAKLLDAPVLRTEEEITSLLENPEQIWFNVHSDRQQLPERVERIVASSIGQGIPTVGDIATALNMTPSALQRSLRSEFGTSVREIRDTALRGEAIRSLECGTESLSNLSIRLGFSELSAFTRAFRRWMGASPAQYRNGARSVK</sequence>
<comment type="caution">
    <text evidence="5">The sequence shown here is derived from an EMBL/GenBank/DDBJ whole genome shotgun (WGS) entry which is preliminary data.</text>
</comment>
<feature type="domain" description="HTH araC/xylS-type" evidence="4">
    <location>
        <begin position="233"/>
        <end position="332"/>
    </location>
</feature>
<evidence type="ECO:0000256" key="1">
    <source>
        <dbReference type="ARBA" id="ARBA00023015"/>
    </source>
</evidence>
<dbReference type="Pfam" id="PF12625">
    <property type="entry name" value="Arabinose_bd"/>
    <property type="match status" value="1"/>
</dbReference>
<keyword evidence="1" id="KW-0805">Transcription regulation</keyword>
<dbReference type="EMBL" id="PECL01000010">
    <property type="protein sequence ID" value="TEA02460.1"/>
    <property type="molecule type" value="Genomic_DNA"/>
</dbReference>
<dbReference type="GO" id="GO:0000976">
    <property type="term" value="F:transcription cis-regulatory region binding"/>
    <property type="evidence" value="ECO:0007669"/>
    <property type="project" value="TreeGrafter"/>
</dbReference>
<dbReference type="GO" id="GO:0005829">
    <property type="term" value="C:cytosol"/>
    <property type="evidence" value="ECO:0007669"/>
    <property type="project" value="TreeGrafter"/>
</dbReference>
<evidence type="ECO:0000259" key="4">
    <source>
        <dbReference type="PROSITE" id="PS01124"/>
    </source>
</evidence>
<dbReference type="SMART" id="SM00342">
    <property type="entry name" value="HTH_ARAC"/>
    <property type="match status" value="1"/>
</dbReference>
<organism evidence="5 6">
    <name type="scientific">Mycobacteroides salmoniphilum</name>
    <dbReference type="NCBI Taxonomy" id="404941"/>
    <lineage>
        <taxon>Bacteria</taxon>
        <taxon>Bacillati</taxon>
        <taxon>Actinomycetota</taxon>
        <taxon>Actinomycetes</taxon>
        <taxon>Mycobacteriales</taxon>
        <taxon>Mycobacteriaceae</taxon>
        <taxon>Mycobacteroides</taxon>
    </lineage>
</organism>
<evidence type="ECO:0000256" key="3">
    <source>
        <dbReference type="ARBA" id="ARBA00023163"/>
    </source>
</evidence>
<keyword evidence="3" id="KW-0804">Transcription</keyword>
<dbReference type="InterPro" id="IPR018060">
    <property type="entry name" value="HTH_AraC"/>
</dbReference>
<dbReference type="InterPro" id="IPR032687">
    <property type="entry name" value="AraC-type_N"/>
</dbReference>
<dbReference type="InterPro" id="IPR009057">
    <property type="entry name" value="Homeodomain-like_sf"/>
</dbReference>
<gene>
    <name evidence="5" type="primary">virS_2</name>
    <name evidence="5" type="ORF">CCUG60884_03593</name>
</gene>
<evidence type="ECO:0000313" key="6">
    <source>
        <dbReference type="Proteomes" id="UP000294604"/>
    </source>
</evidence>
<keyword evidence="2" id="KW-0238">DNA-binding</keyword>
<dbReference type="RefSeq" id="WP_134086263.1">
    <property type="nucleotide sequence ID" value="NZ_PECL01000010.1"/>
</dbReference>
<protein>
    <submittedName>
        <fullName evidence="5">HTH-type transcriptional regulator VirS</fullName>
    </submittedName>
</protein>
<dbReference type="Gene3D" id="1.10.10.60">
    <property type="entry name" value="Homeodomain-like"/>
    <property type="match status" value="1"/>
</dbReference>